<feature type="compositionally biased region" description="Low complexity" evidence="1">
    <location>
        <begin position="140"/>
        <end position="151"/>
    </location>
</feature>
<protein>
    <submittedName>
        <fullName evidence="2">Uncharacterized protein</fullName>
    </submittedName>
</protein>
<keyword evidence="3" id="KW-1185">Reference proteome</keyword>
<reference evidence="2 3" key="1">
    <citation type="submission" date="2021-06" db="EMBL/GenBank/DDBJ databases">
        <title>Caerostris extrusa draft genome.</title>
        <authorList>
            <person name="Kono N."/>
            <person name="Arakawa K."/>
        </authorList>
    </citation>
    <scope>NUCLEOTIDE SEQUENCE [LARGE SCALE GENOMIC DNA]</scope>
</reference>
<accession>A0AAV4R780</accession>
<feature type="region of interest" description="Disordered" evidence="1">
    <location>
        <begin position="91"/>
        <end position="160"/>
    </location>
</feature>
<evidence type="ECO:0000313" key="2">
    <source>
        <dbReference type="EMBL" id="GIY17580.1"/>
    </source>
</evidence>
<dbReference type="EMBL" id="BPLR01007526">
    <property type="protein sequence ID" value="GIY17580.1"/>
    <property type="molecule type" value="Genomic_DNA"/>
</dbReference>
<sequence>MRSSFENYARQPHLKYGMLSLTRFSRDFLLIEKNRAVCSDVAADPRRRQRSTSLVESQIAHNRFEIPQAMPNHEQMVLSAICLRAETRLRLHGDQSPRPPAGQWLAEPGDRGLFPGHSAQRHLRQAEGALPEDGPTPELSSQEESCVGSSSRKNRPKNPK</sequence>
<evidence type="ECO:0000256" key="1">
    <source>
        <dbReference type="SAM" id="MobiDB-lite"/>
    </source>
</evidence>
<evidence type="ECO:0000313" key="3">
    <source>
        <dbReference type="Proteomes" id="UP001054945"/>
    </source>
</evidence>
<gene>
    <name evidence="2" type="ORF">CEXT_778071</name>
</gene>
<comment type="caution">
    <text evidence="2">The sequence shown here is derived from an EMBL/GenBank/DDBJ whole genome shotgun (WGS) entry which is preliminary data.</text>
</comment>
<name>A0AAV4R780_CAEEX</name>
<organism evidence="2 3">
    <name type="scientific">Caerostris extrusa</name>
    <name type="common">Bark spider</name>
    <name type="synonym">Caerostris bankana</name>
    <dbReference type="NCBI Taxonomy" id="172846"/>
    <lineage>
        <taxon>Eukaryota</taxon>
        <taxon>Metazoa</taxon>
        <taxon>Ecdysozoa</taxon>
        <taxon>Arthropoda</taxon>
        <taxon>Chelicerata</taxon>
        <taxon>Arachnida</taxon>
        <taxon>Araneae</taxon>
        <taxon>Araneomorphae</taxon>
        <taxon>Entelegynae</taxon>
        <taxon>Araneoidea</taxon>
        <taxon>Araneidae</taxon>
        <taxon>Caerostris</taxon>
    </lineage>
</organism>
<proteinExistence type="predicted"/>
<dbReference type="Proteomes" id="UP001054945">
    <property type="component" value="Unassembled WGS sequence"/>
</dbReference>
<dbReference type="AlphaFoldDB" id="A0AAV4R780"/>